<evidence type="ECO:0000256" key="5">
    <source>
        <dbReference type="ARBA" id="ARBA00022692"/>
    </source>
</evidence>
<dbReference type="EMBL" id="CAADFZ010000103">
    <property type="protein sequence ID" value="VFK66675.1"/>
    <property type="molecule type" value="Genomic_DNA"/>
</dbReference>
<accession>A0A451AKX1</accession>
<name>A0A451AKX1_9GAMM</name>
<keyword evidence="7 10" id="KW-1133">Transmembrane helix</keyword>
<dbReference type="GO" id="GO:0005886">
    <property type="term" value="C:plasma membrane"/>
    <property type="evidence" value="ECO:0007669"/>
    <property type="project" value="UniProtKB-SubCell"/>
</dbReference>
<evidence type="ECO:0000256" key="8">
    <source>
        <dbReference type="ARBA" id="ARBA00023136"/>
    </source>
</evidence>
<reference evidence="12" key="1">
    <citation type="submission" date="2019-02" db="EMBL/GenBank/DDBJ databases">
        <authorList>
            <person name="Gruber-Vodicka R. H."/>
            <person name="Seah K. B. B."/>
        </authorList>
    </citation>
    <scope>NUCLEOTIDE SEQUENCE</scope>
    <source>
        <strain evidence="13">BECK_BY19</strain>
        <strain evidence="12">BECK_BY8</strain>
    </source>
</reference>
<comment type="subcellular location">
    <subcellularLocation>
        <location evidence="1">Cell inner membrane</location>
    </subcellularLocation>
</comment>
<keyword evidence="6" id="KW-0653">Protein transport</keyword>
<evidence type="ECO:0000313" key="13">
    <source>
        <dbReference type="EMBL" id="VFK69939.1"/>
    </source>
</evidence>
<keyword evidence="5 10" id="KW-0812">Transmembrane</keyword>
<keyword evidence="4" id="KW-0997">Cell inner membrane</keyword>
<dbReference type="InterPro" id="IPR024961">
    <property type="entry name" value="T2SS_GspC_N"/>
</dbReference>
<evidence type="ECO:0000256" key="1">
    <source>
        <dbReference type="ARBA" id="ARBA00004533"/>
    </source>
</evidence>
<dbReference type="AlphaFoldDB" id="A0A451AKX1"/>
<feature type="domain" description="Type II secretion system protein GspC N-terminal" evidence="11">
    <location>
        <begin position="63"/>
        <end position="162"/>
    </location>
</feature>
<feature type="compositionally biased region" description="Basic residues" evidence="9">
    <location>
        <begin position="202"/>
        <end position="213"/>
    </location>
</feature>
<evidence type="ECO:0000256" key="6">
    <source>
        <dbReference type="ARBA" id="ARBA00022927"/>
    </source>
</evidence>
<evidence type="ECO:0000259" key="11">
    <source>
        <dbReference type="Pfam" id="PF11356"/>
    </source>
</evidence>
<dbReference type="EMBL" id="CAADGD010000021">
    <property type="protein sequence ID" value="VFK69939.1"/>
    <property type="molecule type" value="Genomic_DNA"/>
</dbReference>
<evidence type="ECO:0000256" key="2">
    <source>
        <dbReference type="ARBA" id="ARBA00022448"/>
    </source>
</evidence>
<proteinExistence type="predicted"/>
<keyword evidence="2" id="KW-0813">Transport</keyword>
<dbReference type="GO" id="GO:0015031">
    <property type="term" value="P:protein transport"/>
    <property type="evidence" value="ECO:0007669"/>
    <property type="project" value="UniProtKB-KW"/>
</dbReference>
<evidence type="ECO:0000313" key="12">
    <source>
        <dbReference type="EMBL" id="VFK66675.1"/>
    </source>
</evidence>
<sequence>MPKTRYRKTLHRLLPAFASIPLLGGIGYTVMDRFYDVSTDLSHHEGDTTTEARPEDRPSPTIKTIRATRDIAGLHLFGEIPKVAPEPIPISIAPLESTLDMALHGIIAATEKGKSLAIIADAKGKQDAYAVGAALSEGIILQEVNDDHVLLRNGNRLETLRMWDASRDKPQQEGSSGEFLATGGGLGLMMPGTSNRGGRAPRSYHNRRPRRSRSPSPTDYPAASP</sequence>
<evidence type="ECO:0000256" key="9">
    <source>
        <dbReference type="SAM" id="MobiDB-lite"/>
    </source>
</evidence>
<dbReference type="Pfam" id="PF11356">
    <property type="entry name" value="T2SSC"/>
    <property type="match status" value="1"/>
</dbReference>
<keyword evidence="8 10" id="KW-0472">Membrane</keyword>
<protein>
    <submittedName>
        <fullName evidence="12">Type IV pilus biogenesis</fullName>
    </submittedName>
</protein>
<evidence type="ECO:0000256" key="3">
    <source>
        <dbReference type="ARBA" id="ARBA00022475"/>
    </source>
</evidence>
<feature type="transmembrane region" description="Helical" evidence="10">
    <location>
        <begin position="12"/>
        <end position="31"/>
    </location>
</feature>
<organism evidence="12">
    <name type="scientific">Candidatus Kentrum sp. UNK</name>
    <dbReference type="NCBI Taxonomy" id="2126344"/>
    <lineage>
        <taxon>Bacteria</taxon>
        <taxon>Pseudomonadati</taxon>
        <taxon>Pseudomonadota</taxon>
        <taxon>Gammaproteobacteria</taxon>
        <taxon>Candidatus Kentrum</taxon>
    </lineage>
</organism>
<gene>
    <name evidence="12" type="ORF">BECKUNK1418G_GA0071005_11038</name>
    <name evidence="13" type="ORF">BECKUNK1418H_GA0071006_102127</name>
</gene>
<feature type="region of interest" description="Disordered" evidence="9">
    <location>
        <begin position="164"/>
        <end position="225"/>
    </location>
</feature>
<dbReference type="Gene3D" id="2.30.30.830">
    <property type="match status" value="1"/>
</dbReference>
<evidence type="ECO:0000256" key="7">
    <source>
        <dbReference type="ARBA" id="ARBA00022989"/>
    </source>
</evidence>
<evidence type="ECO:0000256" key="4">
    <source>
        <dbReference type="ARBA" id="ARBA00022519"/>
    </source>
</evidence>
<evidence type="ECO:0000256" key="10">
    <source>
        <dbReference type="SAM" id="Phobius"/>
    </source>
</evidence>
<keyword evidence="3" id="KW-1003">Cell membrane</keyword>